<evidence type="ECO:0000259" key="1">
    <source>
        <dbReference type="SMART" id="SM00824"/>
    </source>
</evidence>
<dbReference type="PANTHER" id="PTHR43689">
    <property type="entry name" value="HYDROLASE"/>
    <property type="match status" value="1"/>
</dbReference>
<keyword evidence="2" id="KW-0378">Hydrolase</keyword>
<protein>
    <submittedName>
        <fullName evidence="2">Putative hydrolase or acyltransferase (Alpha/beta hydrolase superfamily)</fullName>
    </submittedName>
</protein>
<dbReference type="EMBL" id="ASSJ01000076">
    <property type="protein sequence ID" value="ERN40408.1"/>
    <property type="molecule type" value="Genomic_DNA"/>
</dbReference>
<dbReference type="SMART" id="SM00824">
    <property type="entry name" value="PKS_TE"/>
    <property type="match status" value="1"/>
</dbReference>
<dbReference type="GO" id="GO:0016746">
    <property type="term" value="F:acyltransferase activity"/>
    <property type="evidence" value="ECO:0007669"/>
    <property type="project" value="UniProtKB-KW"/>
</dbReference>
<accession>U5D6X8</accession>
<reference evidence="2 3" key="1">
    <citation type="submission" date="2013-05" db="EMBL/GenBank/DDBJ databases">
        <title>Draft genome sequence of Rubidibacter lacunae KORDI 51-2.</title>
        <authorList>
            <person name="Choi D.H."/>
            <person name="Noh J.H."/>
            <person name="Kwon K.-K."/>
            <person name="Lee J.-H."/>
            <person name="Ryu J.-Y."/>
        </authorList>
    </citation>
    <scope>NUCLEOTIDE SEQUENCE [LARGE SCALE GENOMIC DNA]</scope>
    <source>
        <strain evidence="2 3">KORDI 51-2</strain>
    </source>
</reference>
<dbReference type="Proteomes" id="UP000016960">
    <property type="component" value="Unassembled WGS sequence"/>
</dbReference>
<keyword evidence="3" id="KW-1185">Reference proteome</keyword>
<dbReference type="PATRIC" id="fig|582515.4.peg.3304"/>
<organism evidence="2 3">
    <name type="scientific">Rubidibacter lacunae KORDI 51-2</name>
    <dbReference type="NCBI Taxonomy" id="582515"/>
    <lineage>
        <taxon>Bacteria</taxon>
        <taxon>Bacillati</taxon>
        <taxon>Cyanobacteriota</taxon>
        <taxon>Cyanophyceae</taxon>
        <taxon>Oscillatoriophycideae</taxon>
        <taxon>Chroococcales</taxon>
        <taxon>Aphanothecaceae</taxon>
        <taxon>Rubidibacter</taxon>
    </lineage>
</organism>
<dbReference type="OrthoDB" id="9780765at2"/>
<dbReference type="eggNOG" id="COG2267">
    <property type="taxonomic scope" value="Bacteria"/>
</dbReference>
<dbReference type="Gene3D" id="3.40.50.1820">
    <property type="entry name" value="alpha/beta hydrolase"/>
    <property type="match status" value="1"/>
</dbReference>
<dbReference type="SUPFAM" id="SSF53474">
    <property type="entry name" value="alpha/beta-Hydrolases"/>
    <property type="match status" value="1"/>
</dbReference>
<keyword evidence="2" id="KW-0808">Transferase</keyword>
<dbReference type="Pfam" id="PF12697">
    <property type="entry name" value="Abhydrolase_6"/>
    <property type="match status" value="1"/>
</dbReference>
<feature type="domain" description="Thioesterase TesA-like" evidence="1">
    <location>
        <begin position="65"/>
        <end position="297"/>
    </location>
</feature>
<comment type="caution">
    <text evidence="2">The sequence shown here is derived from an EMBL/GenBank/DDBJ whole genome shotgun (WGS) entry which is preliminary data.</text>
</comment>
<evidence type="ECO:0000313" key="2">
    <source>
        <dbReference type="EMBL" id="ERN40408.1"/>
    </source>
</evidence>
<dbReference type="RefSeq" id="WP_022608535.1">
    <property type="nucleotide sequence ID" value="NZ_ASSJ01000076.1"/>
</dbReference>
<proteinExistence type="predicted"/>
<dbReference type="InterPro" id="IPR000073">
    <property type="entry name" value="AB_hydrolase_1"/>
</dbReference>
<dbReference type="PANTHER" id="PTHR43689:SF8">
    <property type="entry name" value="ALPHA_BETA-HYDROLASES SUPERFAMILY PROTEIN"/>
    <property type="match status" value="1"/>
</dbReference>
<name>U5D6X8_9CHRO</name>
<sequence length="299" mass="31907">MQKKQFPSFLPAEAAALSEPTSLAIAEQIERLDVPTPLYPQPIPTAYVRQGQRKPPLLLLHGFDSSLLEFRRLAPLLSTEREVWALDLLGFGFTERVPGLRLGPDAIAEHLRAFWQTAIAEPVVLVGASMGGSAAIAFALAHPEAVAQLVLIDSTGIASGPALGKFLPLPVAALAAEILRPPRVRAAICRAAFHDPNSVTADAELCGSLHVRMPGWRRALAEFTRSGGYASVLPNLGAIAPPTLIVWGRGDRILGTKDADRFARGISNSKLVWIERGGHVPHVEAAAEVAAAIRSFLGV</sequence>
<dbReference type="InParanoid" id="U5D6X8"/>
<gene>
    <name evidence="2" type="ORF">KR51_00029460</name>
</gene>
<dbReference type="InterPro" id="IPR020802">
    <property type="entry name" value="TesA-like"/>
</dbReference>
<evidence type="ECO:0000313" key="3">
    <source>
        <dbReference type="Proteomes" id="UP000016960"/>
    </source>
</evidence>
<dbReference type="STRING" id="582515.KR51_00029460"/>
<dbReference type="GO" id="GO:0016787">
    <property type="term" value="F:hydrolase activity"/>
    <property type="evidence" value="ECO:0007669"/>
    <property type="project" value="UniProtKB-KW"/>
</dbReference>
<keyword evidence="2" id="KW-0012">Acyltransferase</keyword>
<dbReference type="AlphaFoldDB" id="U5D6X8"/>
<dbReference type="PRINTS" id="PR00111">
    <property type="entry name" value="ABHYDROLASE"/>
</dbReference>
<dbReference type="InterPro" id="IPR029058">
    <property type="entry name" value="AB_hydrolase_fold"/>
</dbReference>